<evidence type="ECO:0000259" key="1">
    <source>
        <dbReference type="Pfam" id="PF20703"/>
    </source>
</evidence>
<proteinExistence type="predicted"/>
<reference evidence="2" key="1">
    <citation type="submission" date="2023-09" db="EMBL/GenBank/DDBJ databases">
        <title>Upregulation of the cfiA carbapenemase gene in a Bacteroides hominis strain by the novel integrative and conjugative element Tn7563.</title>
        <authorList>
            <person name="Stubhaug T."/>
            <person name="Zecic N."/>
            <person name="Skaare D."/>
        </authorList>
    </citation>
    <scope>NUCLEOTIDE SEQUENCE [LARGE SCALE GENOMIC DNA]</scope>
    <source>
        <strain evidence="2">Tbg-245</strain>
    </source>
</reference>
<organism evidence="2 3">
    <name type="scientific">Bacteroides hominis</name>
    <dbReference type="NCBI Taxonomy" id="2763023"/>
    <lineage>
        <taxon>Bacteria</taxon>
        <taxon>Pseudomonadati</taxon>
        <taxon>Bacteroidota</taxon>
        <taxon>Bacteroidia</taxon>
        <taxon>Bacteroidales</taxon>
        <taxon>Bacteroidaceae</taxon>
        <taxon>Bacteroides</taxon>
    </lineage>
</organism>
<keyword evidence="3" id="KW-1185">Reference proteome</keyword>
<dbReference type="EMBL" id="JAWLJK010000004">
    <property type="protein sequence ID" value="MDV6164059.1"/>
    <property type="molecule type" value="Genomic_DNA"/>
</dbReference>
<dbReference type="PANTHER" id="PTHR34301">
    <property type="entry name" value="DNA-BINDING PROTEIN-RELATED"/>
    <property type="match status" value="1"/>
</dbReference>
<dbReference type="PANTHER" id="PTHR34301:SF8">
    <property type="entry name" value="ATPASE DOMAIN-CONTAINING PROTEIN"/>
    <property type="match status" value="1"/>
</dbReference>
<dbReference type="RefSeq" id="WP_022012074.1">
    <property type="nucleotide sequence ID" value="NZ_CP192717.1"/>
</dbReference>
<accession>A0ABU4A6N7</accession>
<comment type="caution">
    <text evidence="2">The sequence shown here is derived from an EMBL/GenBank/DDBJ whole genome shotgun (WGS) entry which is preliminary data.</text>
</comment>
<dbReference type="Gene3D" id="3.40.50.300">
    <property type="entry name" value="P-loop containing nucleotide triphosphate hydrolases"/>
    <property type="match status" value="1"/>
</dbReference>
<dbReference type="InterPro" id="IPR027417">
    <property type="entry name" value="P-loop_NTPase"/>
</dbReference>
<evidence type="ECO:0000313" key="3">
    <source>
        <dbReference type="Proteomes" id="UP001185704"/>
    </source>
</evidence>
<name>A0ABU4A6N7_9BACE</name>
<gene>
    <name evidence="2" type="ORF">R3O81_08300</name>
</gene>
<dbReference type="Pfam" id="PF20703">
    <property type="entry name" value="nSTAND1"/>
    <property type="match status" value="1"/>
</dbReference>
<sequence length="416" mass="47371">MCDSEDIFYEDERRLKDSGVRTVFTPHTPINQENLFRGRMAEVQQILSTLNTPGQHVLLFGDRGVGKSSLANVASSKLIKIAEKELVIKRCSKSDSFCTIFEDVLVKCGIDLSIQTKNVSSNLTISGTFGYQRSTERSGFLDKAQSPSWICDRIKDANILLLIDEFDSIQSKDDKHKVAELIKLLSDSNSSFKIFVVGIAASAEELTAGHPSVQRCLKEIKLSKMSQRELVDIIKSGSAKLNLSFTRDAMFRICRLSSGYPHFTHLIALKAAEIVIINEQKNINIEEVNEAIERSIIDCENSLRQSYEETVKSSSTMVVYRKVLYATALCYDEFIRSKDIKFIYKIIFEEEITQQRLNQYLSKLVSNEGDKILRRLTKGVYRFTDPRMSSYIRLVQSDMYSDKEEEIYTSRKNESA</sequence>
<feature type="domain" description="Novel STAND NTPase 1" evidence="1">
    <location>
        <begin position="32"/>
        <end position="252"/>
    </location>
</feature>
<dbReference type="InterPro" id="IPR049052">
    <property type="entry name" value="nSTAND1"/>
</dbReference>
<dbReference type="SUPFAM" id="SSF52540">
    <property type="entry name" value="P-loop containing nucleoside triphosphate hydrolases"/>
    <property type="match status" value="1"/>
</dbReference>
<dbReference type="Proteomes" id="UP001185704">
    <property type="component" value="Unassembled WGS sequence"/>
</dbReference>
<protein>
    <submittedName>
        <fullName evidence="2">AAA family ATPase</fullName>
    </submittedName>
</protein>
<evidence type="ECO:0000313" key="2">
    <source>
        <dbReference type="EMBL" id="MDV6164059.1"/>
    </source>
</evidence>